<evidence type="ECO:0000313" key="1">
    <source>
        <dbReference type="EMBL" id="PPK71225.1"/>
    </source>
</evidence>
<dbReference type="EMBL" id="PTIX01000001">
    <property type="protein sequence ID" value="PPK71225.1"/>
    <property type="molecule type" value="Genomic_DNA"/>
</dbReference>
<name>A0A2S6H172_9PSEU</name>
<reference evidence="1 2" key="1">
    <citation type="submission" date="2018-02" db="EMBL/GenBank/DDBJ databases">
        <title>Genomic Encyclopedia of Archaeal and Bacterial Type Strains, Phase II (KMG-II): from individual species to whole genera.</title>
        <authorList>
            <person name="Goeker M."/>
        </authorList>
    </citation>
    <scope>NUCLEOTIDE SEQUENCE [LARGE SCALE GENOMIC DNA]</scope>
    <source>
        <strain evidence="1 2">YU 961-1</strain>
    </source>
</reference>
<dbReference type="PANTHER" id="PTHR36978:SF4">
    <property type="entry name" value="P-LOOP CONTAINING NUCLEOSIDE TRIPHOSPHATE HYDROLASE PROTEIN"/>
    <property type="match status" value="1"/>
</dbReference>
<comment type="caution">
    <text evidence="1">The sequence shown here is derived from an EMBL/GenBank/DDBJ whole genome shotgun (WGS) entry which is preliminary data.</text>
</comment>
<dbReference type="SUPFAM" id="SSF52540">
    <property type="entry name" value="P-loop containing nucleoside triphosphate hydrolases"/>
    <property type="match status" value="1"/>
</dbReference>
<dbReference type="Pfam" id="PF17784">
    <property type="entry name" value="Sulfotransfer_4"/>
    <property type="match status" value="1"/>
</dbReference>
<dbReference type="Gene3D" id="3.40.50.300">
    <property type="entry name" value="P-loop containing nucleotide triphosphate hydrolases"/>
    <property type="match status" value="1"/>
</dbReference>
<sequence length="210" mass="23069">MKVIGAGLGRTGTASVKAALERLGFGPCYHMFEVLERPDHARRWLGGFEGEPVDFAALFDGFGSTMDWPGCSFWAQLADRYPDAKVVLTVRDPEGWYESMARTLLPVWRMTGPGAGRVPGYESYGQLVAAIAAHSFDGRIDERAHLVAEFEAHNAAVRAGVPADRLLTYQVGQGWEPLCEFLEVPVPAEPFPHLNDTASFQAMVERLMAV</sequence>
<keyword evidence="2" id="KW-1185">Reference proteome</keyword>
<evidence type="ECO:0000313" key="2">
    <source>
        <dbReference type="Proteomes" id="UP000239203"/>
    </source>
</evidence>
<evidence type="ECO:0008006" key="3">
    <source>
        <dbReference type="Google" id="ProtNLM"/>
    </source>
</evidence>
<dbReference type="OrthoDB" id="285690at2"/>
<organism evidence="1 2">
    <name type="scientific">Actinokineospora auranticolor</name>
    <dbReference type="NCBI Taxonomy" id="155976"/>
    <lineage>
        <taxon>Bacteria</taxon>
        <taxon>Bacillati</taxon>
        <taxon>Actinomycetota</taxon>
        <taxon>Actinomycetes</taxon>
        <taxon>Pseudonocardiales</taxon>
        <taxon>Pseudonocardiaceae</taxon>
        <taxon>Actinokineospora</taxon>
    </lineage>
</organism>
<dbReference type="AlphaFoldDB" id="A0A2S6H172"/>
<gene>
    <name evidence="1" type="ORF">CLV40_101414</name>
</gene>
<dbReference type="PANTHER" id="PTHR36978">
    <property type="entry name" value="P-LOOP CONTAINING NUCLEOTIDE TRIPHOSPHATE HYDROLASE"/>
    <property type="match status" value="1"/>
</dbReference>
<dbReference type="Proteomes" id="UP000239203">
    <property type="component" value="Unassembled WGS sequence"/>
</dbReference>
<dbReference type="RefSeq" id="WP_104476262.1">
    <property type="nucleotide sequence ID" value="NZ_CP154825.1"/>
</dbReference>
<protein>
    <recommendedName>
        <fullName evidence="3">Sulfotransferase family protein</fullName>
    </recommendedName>
</protein>
<dbReference type="InterPro" id="IPR040632">
    <property type="entry name" value="Sulfotransfer_4"/>
</dbReference>
<proteinExistence type="predicted"/>
<dbReference type="InterPro" id="IPR027417">
    <property type="entry name" value="P-loop_NTPase"/>
</dbReference>
<accession>A0A2S6H172</accession>